<evidence type="ECO:0000256" key="2">
    <source>
        <dbReference type="ARBA" id="ARBA00022475"/>
    </source>
</evidence>
<evidence type="ECO:0000256" key="14">
    <source>
        <dbReference type="PIRSR" id="PIRSR604329-50"/>
    </source>
</evidence>
<comment type="caution">
    <text evidence="15">The sequence shown here is derived from an EMBL/GenBank/DDBJ whole genome shotgun (WGS) entry which is preliminary data.</text>
</comment>
<feature type="binding site" description="covalent" evidence="13 14">
    <location>
        <position position="123"/>
    </location>
    <ligand>
        <name>heme</name>
        <dbReference type="ChEBI" id="CHEBI:30413"/>
    </ligand>
</feature>
<dbReference type="EMBL" id="SHKX01000012">
    <property type="protein sequence ID" value="RZU44971.1"/>
    <property type="molecule type" value="Genomic_DNA"/>
</dbReference>
<dbReference type="GO" id="GO:0005886">
    <property type="term" value="C:plasma membrane"/>
    <property type="evidence" value="ECO:0007669"/>
    <property type="project" value="UniProtKB-SubCell"/>
</dbReference>
<evidence type="ECO:0000256" key="5">
    <source>
        <dbReference type="ARBA" id="ARBA00022692"/>
    </source>
</evidence>
<dbReference type="InterPro" id="IPR036127">
    <property type="entry name" value="CcmE-like_sf"/>
</dbReference>
<dbReference type="RefSeq" id="WP_130412866.1">
    <property type="nucleotide sequence ID" value="NZ_SHKX01000012.1"/>
</dbReference>
<dbReference type="SUPFAM" id="SSF82093">
    <property type="entry name" value="Heme chaperone CcmE"/>
    <property type="match status" value="1"/>
</dbReference>
<evidence type="ECO:0000256" key="6">
    <source>
        <dbReference type="ARBA" id="ARBA00022723"/>
    </source>
</evidence>
<keyword evidence="9 13" id="KW-1133">Transmembrane helix</keyword>
<evidence type="ECO:0000256" key="1">
    <source>
        <dbReference type="ARBA" id="ARBA00004533"/>
    </source>
</evidence>
<keyword evidence="7 13" id="KW-0201">Cytochrome c-type biogenesis</keyword>
<feature type="topological domain" description="Cytoplasmic" evidence="13">
    <location>
        <begin position="1"/>
        <end position="8"/>
    </location>
</feature>
<keyword evidence="3" id="KW-0997">Cell inner membrane</keyword>
<evidence type="ECO:0000256" key="12">
    <source>
        <dbReference type="ARBA" id="ARBA00056663"/>
    </source>
</evidence>
<accession>A0A4Q7Z587</accession>
<dbReference type="OrthoDB" id="9793584at2"/>
<keyword evidence="16" id="KW-1185">Reference proteome</keyword>
<name>A0A4Q7Z587_9GAMM</name>
<evidence type="ECO:0000256" key="4">
    <source>
        <dbReference type="ARBA" id="ARBA00022617"/>
    </source>
</evidence>
<dbReference type="Gene3D" id="2.40.50.140">
    <property type="entry name" value="Nucleic acid-binding proteins"/>
    <property type="match status" value="1"/>
</dbReference>
<evidence type="ECO:0000256" key="13">
    <source>
        <dbReference type="HAMAP-Rule" id="MF_01959"/>
    </source>
</evidence>
<feature type="topological domain" description="Extracellular" evidence="13">
    <location>
        <begin position="30"/>
        <end position="144"/>
    </location>
</feature>
<evidence type="ECO:0000256" key="9">
    <source>
        <dbReference type="ARBA" id="ARBA00022989"/>
    </source>
</evidence>
<evidence type="ECO:0000256" key="3">
    <source>
        <dbReference type="ARBA" id="ARBA00022519"/>
    </source>
</evidence>
<keyword evidence="8 13" id="KW-0735">Signal-anchor</keyword>
<evidence type="ECO:0000313" key="15">
    <source>
        <dbReference type="EMBL" id="RZU44971.1"/>
    </source>
</evidence>
<evidence type="ECO:0000313" key="16">
    <source>
        <dbReference type="Proteomes" id="UP000292423"/>
    </source>
</evidence>
<keyword evidence="11 13" id="KW-0472">Membrane</keyword>
<dbReference type="InterPro" id="IPR004329">
    <property type="entry name" value="CcmE"/>
</dbReference>
<dbReference type="FunFam" id="2.40.50.140:FF:000104">
    <property type="entry name" value="Cytochrome c-type biogenesis protein CcmE"/>
    <property type="match status" value="1"/>
</dbReference>
<evidence type="ECO:0000256" key="10">
    <source>
        <dbReference type="ARBA" id="ARBA00023004"/>
    </source>
</evidence>
<gene>
    <name evidence="13" type="primary">ccmE</name>
    <name evidence="13" type="synonym">cycJ</name>
    <name evidence="15" type="ORF">EV700_1775</name>
</gene>
<dbReference type="HAMAP" id="MF_01959">
    <property type="entry name" value="CcmE"/>
    <property type="match status" value="1"/>
</dbReference>
<dbReference type="GO" id="GO:0017003">
    <property type="term" value="P:protein-heme linkage"/>
    <property type="evidence" value="ECO:0007669"/>
    <property type="project" value="UniProtKB-UniRule"/>
</dbReference>
<dbReference type="GO" id="GO:0046872">
    <property type="term" value="F:metal ion binding"/>
    <property type="evidence" value="ECO:0007669"/>
    <property type="project" value="UniProtKB-KW"/>
</dbReference>
<keyword evidence="10 13" id="KW-0408">Iron</keyword>
<keyword evidence="2 13" id="KW-1003">Cell membrane</keyword>
<dbReference type="GO" id="GO:0020037">
    <property type="term" value="F:heme binding"/>
    <property type="evidence" value="ECO:0007669"/>
    <property type="project" value="InterPro"/>
</dbReference>
<keyword evidence="4 13" id="KW-0349">Heme</keyword>
<dbReference type="NCBIfam" id="NF009727">
    <property type="entry name" value="PRK13254.1-1"/>
    <property type="match status" value="1"/>
</dbReference>
<evidence type="ECO:0000256" key="8">
    <source>
        <dbReference type="ARBA" id="ARBA00022968"/>
    </source>
</evidence>
<evidence type="ECO:0000256" key="11">
    <source>
        <dbReference type="ARBA" id="ARBA00023136"/>
    </source>
</evidence>
<keyword evidence="5 13" id="KW-0812">Transmembrane</keyword>
<dbReference type="NCBIfam" id="NF009729">
    <property type="entry name" value="PRK13254.1-3"/>
    <property type="match status" value="1"/>
</dbReference>
<keyword evidence="6 13" id="KW-0479">Metal-binding</keyword>
<dbReference type="NCBIfam" id="NF009731">
    <property type="entry name" value="PRK13254.1-5"/>
    <property type="match status" value="1"/>
</dbReference>
<comment type="similarity">
    <text evidence="13">Belongs to the CcmE/CycJ family.</text>
</comment>
<dbReference type="PANTHER" id="PTHR34128:SF2">
    <property type="entry name" value="CYTOCHROME C-TYPE BIOGENESIS PROTEIN CCME HOMOLOG, MITOCHONDRIAL"/>
    <property type="match status" value="1"/>
</dbReference>
<dbReference type="Pfam" id="PF03100">
    <property type="entry name" value="CcmE"/>
    <property type="match status" value="1"/>
</dbReference>
<dbReference type="InterPro" id="IPR012340">
    <property type="entry name" value="NA-bd_OB-fold"/>
</dbReference>
<organism evidence="15 16">
    <name type="scientific">Fluviicoccus keumensis</name>
    <dbReference type="NCBI Taxonomy" id="1435465"/>
    <lineage>
        <taxon>Bacteria</taxon>
        <taxon>Pseudomonadati</taxon>
        <taxon>Pseudomonadota</taxon>
        <taxon>Gammaproteobacteria</taxon>
        <taxon>Moraxellales</taxon>
        <taxon>Moraxellaceae</taxon>
        <taxon>Fluviicoccus</taxon>
    </lineage>
</organism>
<dbReference type="GO" id="GO:0017004">
    <property type="term" value="P:cytochrome complex assembly"/>
    <property type="evidence" value="ECO:0007669"/>
    <property type="project" value="UniProtKB-KW"/>
</dbReference>
<reference evidence="15 16" key="1">
    <citation type="submission" date="2019-02" db="EMBL/GenBank/DDBJ databases">
        <title>Genomic Encyclopedia of Type Strains, Phase IV (KMG-IV): sequencing the most valuable type-strain genomes for metagenomic binning, comparative biology and taxonomic classification.</title>
        <authorList>
            <person name="Goeker M."/>
        </authorList>
    </citation>
    <scope>NUCLEOTIDE SEQUENCE [LARGE SCALE GENOMIC DNA]</scope>
    <source>
        <strain evidence="15 16">DSM 105135</strain>
    </source>
</reference>
<sequence length="144" mass="15491">MHPKRKRTLLLILALVAGLGLATGLVTYALRQNISAFYSPSQLVNGEAPEGRRIQVGGLVVKGTLKRAPDSLAVEFVISDLKQQVPVAYTGILPDLFKEGQGIMATGTYSNGKVQAEEILAKHDENYMPPQVKDAIKEAGHPGK</sequence>
<dbReference type="AlphaFoldDB" id="A0A4Q7Z587"/>
<evidence type="ECO:0000256" key="7">
    <source>
        <dbReference type="ARBA" id="ARBA00022748"/>
    </source>
</evidence>
<dbReference type="PANTHER" id="PTHR34128">
    <property type="entry name" value="CYTOCHROME C-TYPE BIOGENESIS PROTEIN CCME HOMOLOG, MITOCHONDRIAL"/>
    <property type="match status" value="1"/>
</dbReference>
<comment type="subcellular location">
    <subcellularLocation>
        <location evidence="1">Cell inner membrane</location>
    </subcellularLocation>
    <subcellularLocation>
        <location evidence="13">Cell membrane</location>
        <topology evidence="13">Single-pass type II membrane protein</topology>
    </subcellularLocation>
</comment>
<dbReference type="Proteomes" id="UP000292423">
    <property type="component" value="Unassembled WGS sequence"/>
</dbReference>
<comment type="function">
    <text evidence="12 13">Heme chaperone required for the biogenesis of c-type cytochromes. Transiently binds heme delivered by CcmC and transfers the heme to apo-cytochromes in a process facilitated by CcmF and CcmH.</text>
</comment>
<proteinExistence type="inferred from homology"/>
<protein>
    <recommendedName>
        <fullName evidence="13">Cytochrome c-type biogenesis protein CcmE</fullName>
    </recommendedName>
    <alternativeName>
        <fullName evidence="13">Cytochrome c maturation protein E</fullName>
    </alternativeName>
    <alternativeName>
        <fullName evidence="13">Heme chaperone CcmE</fullName>
    </alternativeName>
</protein>
<feature type="binding site" description="axial binding residue" evidence="13 14">
    <location>
        <position position="127"/>
    </location>
    <ligand>
        <name>heme</name>
        <dbReference type="ChEBI" id="CHEBI:30413"/>
    </ligand>
    <ligandPart>
        <name>Fe</name>
        <dbReference type="ChEBI" id="CHEBI:18248"/>
    </ligandPart>
</feature>